<dbReference type="Pfam" id="PF17827">
    <property type="entry name" value="PrmC_N"/>
    <property type="match status" value="1"/>
</dbReference>
<evidence type="ECO:0000256" key="2">
    <source>
        <dbReference type="ARBA" id="ARBA00022603"/>
    </source>
</evidence>
<dbReference type="NCBIfam" id="TIGR00536">
    <property type="entry name" value="hemK_fam"/>
    <property type="match status" value="1"/>
</dbReference>
<dbReference type="Gene3D" id="1.10.8.10">
    <property type="entry name" value="DNA helicase RuvA subunit, C-terminal domain"/>
    <property type="match status" value="1"/>
</dbReference>
<gene>
    <name evidence="8" type="ORF">S06H3_38242</name>
</gene>
<dbReference type="GO" id="GO:0102559">
    <property type="term" value="F:peptide chain release factor N(5)-glutamine methyltransferase activity"/>
    <property type="evidence" value="ECO:0007669"/>
    <property type="project" value="UniProtKB-EC"/>
</dbReference>
<keyword evidence="2" id="KW-0489">Methyltransferase</keyword>
<dbReference type="InterPro" id="IPR019874">
    <property type="entry name" value="RF_methyltr_PrmC"/>
</dbReference>
<dbReference type="EC" id="2.1.1.297" evidence="1"/>
<evidence type="ECO:0000259" key="6">
    <source>
        <dbReference type="Pfam" id="PF05175"/>
    </source>
</evidence>
<evidence type="ECO:0000256" key="5">
    <source>
        <dbReference type="ARBA" id="ARBA00048391"/>
    </source>
</evidence>
<dbReference type="Gene3D" id="3.40.50.150">
    <property type="entry name" value="Vaccinia Virus protein VP39"/>
    <property type="match status" value="1"/>
</dbReference>
<reference evidence="8" key="1">
    <citation type="journal article" date="2014" name="Front. Microbiol.">
        <title>High frequency of phylogenetically diverse reductive dehalogenase-homologous genes in deep subseafloor sedimentary metagenomes.</title>
        <authorList>
            <person name="Kawai M."/>
            <person name="Futagami T."/>
            <person name="Toyoda A."/>
            <person name="Takaki Y."/>
            <person name="Nishi S."/>
            <person name="Hori S."/>
            <person name="Arai W."/>
            <person name="Tsubouchi T."/>
            <person name="Morono Y."/>
            <person name="Uchiyama I."/>
            <person name="Ito T."/>
            <person name="Fujiyama A."/>
            <person name="Inagaki F."/>
            <person name="Takami H."/>
        </authorList>
    </citation>
    <scope>NUCLEOTIDE SEQUENCE</scope>
    <source>
        <strain evidence="8">Expedition CK06-06</strain>
    </source>
</reference>
<organism evidence="8">
    <name type="scientific">marine sediment metagenome</name>
    <dbReference type="NCBI Taxonomy" id="412755"/>
    <lineage>
        <taxon>unclassified sequences</taxon>
        <taxon>metagenomes</taxon>
        <taxon>ecological metagenomes</taxon>
    </lineage>
</organism>
<comment type="catalytic activity">
    <reaction evidence="5">
        <text>L-glutaminyl-[peptide chain release factor] + S-adenosyl-L-methionine = N(5)-methyl-L-glutaminyl-[peptide chain release factor] + S-adenosyl-L-homocysteine + H(+)</text>
        <dbReference type="Rhea" id="RHEA:42896"/>
        <dbReference type="Rhea" id="RHEA-COMP:10271"/>
        <dbReference type="Rhea" id="RHEA-COMP:10272"/>
        <dbReference type="ChEBI" id="CHEBI:15378"/>
        <dbReference type="ChEBI" id="CHEBI:30011"/>
        <dbReference type="ChEBI" id="CHEBI:57856"/>
        <dbReference type="ChEBI" id="CHEBI:59789"/>
        <dbReference type="ChEBI" id="CHEBI:61891"/>
        <dbReference type="EC" id="2.1.1.297"/>
    </reaction>
</comment>
<keyword evidence="4" id="KW-0949">S-adenosyl-L-methionine</keyword>
<evidence type="ECO:0000256" key="4">
    <source>
        <dbReference type="ARBA" id="ARBA00022691"/>
    </source>
</evidence>
<dbReference type="InterPro" id="IPR004556">
    <property type="entry name" value="HemK-like"/>
</dbReference>
<dbReference type="HAMAP" id="MF_02126">
    <property type="entry name" value="RF_methyltr_PrmC"/>
    <property type="match status" value="1"/>
</dbReference>
<dbReference type="CDD" id="cd02440">
    <property type="entry name" value="AdoMet_MTases"/>
    <property type="match status" value="1"/>
</dbReference>
<accession>X1PFX2</accession>
<dbReference type="InterPro" id="IPR007848">
    <property type="entry name" value="Small_mtfrase_dom"/>
</dbReference>
<evidence type="ECO:0000313" key="8">
    <source>
        <dbReference type="EMBL" id="GAI29789.1"/>
    </source>
</evidence>
<dbReference type="InterPro" id="IPR040758">
    <property type="entry name" value="PrmC_N"/>
</dbReference>
<feature type="non-terminal residue" evidence="8">
    <location>
        <position position="269"/>
    </location>
</feature>
<feature type="domain" description="Release factor glutamine methyltransferase N-terminal" evidence="7">
    <location>
        <begin position="5"/>
        <end position="74"/>
    </location>
</feature>
<evidence type="ECO:0000256" key="1">
    <source>
        <dbReference type="ARBA" id="ARBA00012771"/>
    </source>
</evidence>
<evidence type="ECO:0000259" key="7">
    <source>
        <dbReference type="Pfam" id="PF17827"/>
    </source>
</evidence>
<dbReference type="EMBL" id="BARV01023295">
    <property type="protein sequence ID" value="GAI29789.1"/>
    <property type="molecule type" value="Genomic_DNA"/>
</dbReference>
<proteinExistence type="inferred from homology"/>
<sequence length="269" mass="29543">MTLKQALSRARGILAGNNIEDASLEGELLLGHALKISRTQLYLDLDHEFSPQQERTFWRLVERRLNGEPTAYITTHREFYGLDFYVDPRVLVPRPESELLVEIALGLAQNHPLSTMADIGTGCGAIAISLALELPKTRIYATDISAAALEVAILNCQKHGVIDRVHLLHGDMLDPLLEPVDLIIANLPYVKESEIAGVKFEPRLALDGGSDGTERIRQLCRQAGSKLSANGSLLLEIGQGQRNAINTFLHALFPNGEIEVVPDLSGIDR</sequence>
<dbReference type="AlphaFoldDB" id="X1PFX2"/>
<dbReference type="PANTHER" id="PTHR18895:SF74">
    <property type="entry name" value="MTRF1L RELEASE FACTOR GLUTAMINE METHYLTRANSFERASE"/>
    <property type="match status" value="1"/>
</dbReference>
<keyword evidence="3" id="KW-0808">Transferase</keyword>
<evidence type="ECO:0000256" key="3">
    <source>
        <dbReference type="ARBA" id="ARBA00022679"/>
    </source>
</evidence>
<feature type="domain" description="Methyltransferase small" evidence="6">
    <location>
        <begin position="112"/>
        <end position="194"/>
    </location>
</feature>
<dbReference type="PANTHER" id="PTHR18895">
    <property type="entry name" value="HEMK METHYLTRANSFERASE"/>
    <property type="match status" value="1"/>
</dbReference>
<dbReference type="InterPro" id="IPR029063">
    <property type="entry name" value="SAM-dependent_MTases_sf"/>
</dbReference>
<name>X1PFX2_9ZZZZ</name>
<dbReference type="SUPFAM" id="SSF53335">
    <property type="entry name" value="S-adenosyl-L-methionine-dependent methyltransferases"/>
    <property type="match status" value="1"/>
</dbReference>
<dbReference type="GO" id="GO:0032259">
    <property type="term" value="P:methylation"/>
    <property type="evidence" value="ECO:0007669"/>
    <property type="project" value="UniProtKB-KW"/>
</dbReference>
<dbReference type="Pfam" id="PF05175">
    <property type="entry name" value="MTS"/>
    <property type="match status" value="1"/>
</dbReference>
<comment type="caution">
    <text evidence="8">The sequence shown here is derived from an EMBL/GenBank/DDBJ whole genome shotgun (WGS) entry which is preliminary data.</text>
</comment>
<dbReference type="NCBIfam" id="TIGR03534">
    <property type="entry name" value="RF_mod_PrmC"/>
    <property type="match status" value="1"/>
</dbReference>
<protein>
    <recommendedName>
        <fullName evidence="1">peptide chain release factor N(5)-glutamine methyltransferase</fullName>
        <ecNumber evidence="1">2.1.1.297</ecNumber>
    </recommendedName>
</protein>
<dbReference type="InterPro" id="IPR050320">
    <property type="entry name" value="N5-glutamine_MTase"/>
</dbReference>